<evidence type="ECO:0000313" key="2">
    <source>
        <dbReference type="EMBL" id="MXU89736.1"/>
    </source>
</evidence>
<accession>A0A6B0UJB3</accession>
<reference evidence="2" key="1">
    <citation type="submission" date="2019-12" db="EMBL/GenBank/DDBJ databases">
        <title>An insight into the sialome of adult female Ixodes ricinus ticks feeding for 6 days.</title>
        <authorList>
            <person name="Perner J."/>
            <person name="Ribeiro J.M.C."/>
        </authorList>
    </citation>
    <scope>NUCLEOTIDE SEQUENCE</scope>
    <source>
        <strain evidence="2">Semi-engorged</strain>
        <tissue evidence="2">Salivary glands</tissue>
    </source>
</reference>
<organism evidence="2">
    <name type="scientific">Ixodes ricinus</name>
    <name type="common">Common tick</name>
    <name type="synonym">Acarus ricinus</name>
    <dbReference type="NCBI Taxonomy" id="34613"/>
    <lineage>
        <taxon>Eukaryota</taxon>
        <taxon>Metazoa</taxon>
        <taxon>Ecdysozoa</taxon>
        <taxon>Arthropoda</taxon>
        <taxon>Chelicerata</taxon>
        <taxon>Arachnida</taxon>
        <taxon>Acari</taxon>
        <taxon>Parasitiformes</taxon>
        <taxon>Ixodida</taxon>
        <taxon>Ixodoidea</taxon>
        <taxon>Ixodidae</taxon>
        <taxon>Ixodinae</taxon>
        <taxon>Ixodes</taxon>
    </lineage>
</organism>
<evidence type="ECO:0000256" key="1">
    <source>
        <dbReference type="SAM" id="SignalP"/>
    </source>
</evidence>
<dbReference type="AlphaFoldDB" id="A0A6B0UJB3"/>
<feature type="signal peptide" evidence="1">
    <location>
        <begin position="1"/>
        <end position="22"/>
    </location>
</feature>
<feature type="chain" id="PRO_5025388989" evidence="1">
    <location>
        <begin position="23"/>
        <end position="110"/>
    </location>
</feature>
<keyword evidence="1" id="KW-0732">Signal</keyword>
<dbReference type="EMBL" id="GIFC01007653">
    <property type="protein sequence ID" value="MXU89736.1"/>
    <property type="molecule type" value="Transcribed_RNA"/>
</dbReference>
<protein>
    <submittedName>
        <fullName evidence="2">Putative lipocalin</fullName>
    </submittedName>
</protein>
<sequence length="110" mass="12493">MAHEGMTTAVFVIFFFCVGVSCSTLSSRCRKITFAERLGKYPDALELISEKSPKYSLVFHSQKSVFTQKTQCLQILNFEVDRVSWLTKATYAYYNIPSGLTSRWNSVVST</sequence>
<name>A0A6B0UJB3_IXORI</name>
<proteinExistence type="predicted"/>